<accession>K2MZ99</accession>
<dbReference type="OrthoDB" id="253906at2759"/>
<evidence type="ECO:0000313" key="2">
    <source>
        <dbReference type="EMBL" id="EKF27681.1"/>
    </source>
</evidence>
<dbReference type="AlphaFoldDB" id="K2MZ99"/>
<gene>
    <name evidence="3" type="ORF">MOQ_005862</name>
    <name evidence="2" type="ORF">MOQ_008588</name>
</gene>
<evidence type="ECO:0000313" key="4">
    <source>
        <dbReference type="Proteomes" id="UP000007350"/>
    </source>
</evidence>
<keyword evidence="4" id="KW-1185">Reference proteome</keyword>
<sequence length="200" mass="21944">MQDTSTQRKPHESDDCPSQTSSGSLECHGAVQKKGCVAACRSNRGDVQFGLTRDLAVGEARQPVRPSPEHSAIFGEVHNNADPGVVADCVVVKGEAAEGQEPWLRAEERFSMIFYHHAAAINGTRGKGFSATPQEERTIPLQQQVNVPVLNLEWIKGRLNPATLQRLMQVWGLVGRSLSLWHPVQRAEAHGGFRSLTRDC</sequence>
<reference evidence="2 4" key="1">
    <citation type="journal article" date="2012" name="BMC Genomics">
        <title>Comparative genomic analysis of human infective Trypanosoma cruzi lineages with the bat-restricted subspecies T. cruzi marinkellei.</title>
        <authorList>
            <person name="Franzen O."/>
            <person name="Talavera-Lopez C."/>
            <person name="Ochaya S."/>
            <person name="Butler C.E."/>
            <person name="Messenger L.A."/>
            <person name="Lewis M.D."/>
            <person name="Llewellyn M.S."/>
            <person name="Marinkelle C.J."/>
            <person name="Tyler K.M."/>
            <person name="Miles M.A."/>
            <person name="Andersson B."/>
        </authorList>
    </citation>
    <scope>NUCLEOTIDE SEQUENCE [LARGE SCALE GENOMIC DNA]</scope>
    <source>
        <strain evidence="2 4">B7</strain>
    </source>
</reference>
<comment type="caution">
    <text evidence="2">The sequence shown here is derived from an EMBL/GenBank/DDBJ whole genome shotgun (WGS) entry which is preliminary data.</text>
</comment>
<dbReference type="EMBL" id="AHKC01017534">
    <property type="protein sequence ID" value="EKF27681.1"/>
    <property type="molecule type" value="Genomic_DNA"/>
</dbReference>
<name>K2MZ99_TRYCR</name>
<protein>
    <submittedName>
        <fullName evidence="2">Uncharacterized protein</fullName>
    </submittedName>
</protein>
<feature type="region of interest" description="Disordered" evidence="1">
    <location>
        <begin position="1"/>
        <end position="25"/>
    </location>
</feature>
<evidence type="ECO:0000313" key="3">
    <source>
        <dbReference type="EMBL" id="EKF30330.1"/>
    </source>
</evidence>
<dbReference type="Proteomes" id="UP000007350">
    <property type="component" value="Unassembled WGS sequence"/>
</dbReference>
<evidence type="ECO:0000256" key="1">
    <source>
        <dbReference type="SAM" id="MobiDB-lite"/>
    </source>
</evidence>
<dbReference type="EMBL" id="AHKC01012225">
    <property type="protein sequence ID" value="EKF30330.1"/>
    <property type="molecule type" value="Genomic_DNA"/>
</dbReference>
<organism evidence="2 4">
    <name type="scientific">Trypanosoma cruzi marinkellei</name>
    <dbReference type="NCBI Taxonomy" id="85056"/>
    <lineage>
        <taxon>Eukaryota</taxon>
        <taxon>Discoba</taxon>
        <taxon>Euglenozoa</taxon>
        <taxon>Kinetoplastea</taxon>
        <taxon>Metakinetoplastina</taxon>
        <taxon>Trypanosomatida</taxon>
        <taxon>Trypanosomatidae</taxon>
        <taxon>Trypanosoma</taxon>
        <taxon>Schizotrypanum</taxon>
    </lineage>
</organism>
<proteinExistence type="predicted"/>